<sequence>MIATSFDMDVILAPDSKEEGNHHPQRNILHVSGPSHSSNSKTPDLPSWTTFSSRSSSPSSQSDNESIWPTPTPENHDITEQVDVGAGASFQLPELLHSAGKQASGAIARSSPIFIGVVIPIRRPLHSSPPKNSRLERGVVSTNNKAEIGRKREVAPGPVQVNIVSEDSAARTPVSNTLLSALTNTFERNKYPDPNAPQHSPGPASSIQLALVRKAKEDSAVSAPTGKGILKVIRPTQLRPLDVDALLGTEVAPMRIDRKRSEEARIRMTHVRFQLDGEIIGVGDGDGAGGVEKLGENGGSHERMVGDASGIYTELRLSRDAMYAERLETMFGPGSNSRGAGVKPKKVRYSGYTVLCLLTRLGRHQRRLTERTQMSSR</sequence>
<dbReference type="Proteomes" id="UP000054166">
    <property type="component" value="Unassembled WGS sequence"/>
</dbReference>
<dbReference type="InParanoid" id="A0A0C3BT09"/>
<reference evidence="3" key="2">
    <citation type="submission" date="2015-01" db="EMBL/GenBank/DDBJ databases">
        <title>Evolutionary Origins and Diversification of the Mycorrhizal Mutualists.</title>
        <authorList>
            <consortium name="DOE Joint Genome Institute"/>
            <consortium name="Mycorrhizal Genomics Consortium"/>
            <person name="Kohler A."/>
            <person name="Kuo A."/>
            <person name="Nagy L.G."/>
            <person name="Floudas D."/>
            <person name="Copeland A."/>
            <person name="Barry K.W."/>
            <person name="Cichocki N."/>
            <person name="Veneault-Fourrey C."/>
            <person name="LaButti K."/>
            <person name="Lindquist E.A."/>
            <person name="Lipzen A."/>
            <person name="Lundell T."/>
            <person name="Morin E."/>
            <person name="Murat C."/>
            <person name="Riley R."/>
            <person name="Ohm R."/>
            <person name="Sun H."/>
            <person name="Tunlid A."/>
            <person name="Henrissat B."/>
            <person name="Grigoriev I.V."/>
            <person name="Hibbett D.S."/>
            <person name="Martin F."/>
        </authorList>
    </citation>
    <scope>NUCLEOTIDE SEQUENCE [LARGE SCALE GENOMIC DNA]</scope>
    <source>
        <strain evidence="3">F 1598</strain>
    </source>
</reference>
<dbReference type="EMBL" id="KN832974">
    <property type="protein sequence ID" value="KIM89653.1"/>
    <property type="molecule type" value="Genomic_DNA"/>
</dbReference>
<evidence type="ECO:0000313" key="2">
    <source>
        <dbReference type="EMBL" id="KIM89653.1"/>
    </source>
</evidence>
<evidence type="ECO:0000256" key="1">
    <source>
        <dbReference type="SAM" id="MobiDB-lite"/>
    </source>
</evidence>
<proteinExistence type="predicted"/>
<feature type="compositionally biased region" description="Low complexity" evidence="1">
    <location>
        <begin position="47"/>
        <end position="66"/>
    </location>
</feature>
<feature type="region of interest" description="Disordered" evidence="1">
    <location>
        <begin position="14"/>
        <end position="78"/>
    </location>
</feature>
<reference evidence="2 3" key="1">
    <citation type="submission" date="2014-04" db="EMBL/GenBank/DDBJ databases">
        <authorList>
            <consortium name="DOE Joint Genome Institute"/>
            <person name="Kuo A."/>
            <person name="Tarkka M."/>
            <person name="Buscot F."/>
            <person name="Kohler A."/>
            <person name="Nagy L.G."/>
            <person name="Floudas D."/>
            <person name="Copeland A."/>
            <person name="Barry K.W."/>
            <person name="Cichocki N."/>
            <person name="Veneault-Fourrey C."/>
            <person name="LaButti K."/>
            <person name="Lindquist E.A."/>
            <person name="Lipzen A."/>
            <person name="Lundell T."/>
            <person name="Morin E."/>
            <person name="Murat C."/>
            <person name="Sun H."/>
            <person name="Tunlid A."/>
            <person name="Henrissat B."/>
            <person name="Grigoriev I.V."/>
            <person name="Hibbett D.S."/>
            <person name="Martin F."/>
            <person name="Nordberg H.P."/>
            <person name="Cantor M.N."/>
            <person name="Hua S.X."/>
        </authorList>
    </citation>
    <scope>NUCLEOTIDE SEQUENCE [LARGE SCALE GENOMIC DNA]</scope>
    <source>
        <strain evidence="2 3">F 1598</strain>
    </source>
</reference>
<dbReference type="AlphaFoldDB" id="A0A0C3BT09"/>
<gene>
    <name evidence="2" type="ORF">PILCRDRAFT_812475</name>
</gene>
<name>A0A0C3BT09_PILCF</name>
<protein>
    <submittedName>
        <fullName evidence="2">Uncharacterized protein</fullName>
    </submittedName>
</protein>
<organism evidence="2 3">
    <name type="scientific">Piloderma croceum (strain F 1598)</name>
    <dbReference type="NCBI Taxonomy" id="765440"/>
    <lineage>
        <taxon>Eukaryota</taxon>
        <taxon>Fungi</taxon>
        <taxon>Dikarya</taxon>
        <taxon>Basidiomycota</taxon>
        <taxon>Agaricomycotina</taxon>
        <taxon>Agaricomycetes</taxon>
        <taxon>Agaricomycetidae</taxon>
        <taxon>Atheliales</taxon>
        <taxon>Atheliaceae</taxon>
        <taxon>Piloderma</taxon>
    </lineage>
</organism>
<accession>A0A0C3BT09</accession>
<dbReference type="HOGENOM" id="CLU_733862_0_0_1"/>
<keyword evidence="3" id="KW-1185">Reference proteome</keyword>
<evidence type="ECO:0000313" key="3">
    <source>
        <dbReference type="Proteomes" id="UP000054166"/>
    </source>
</evidence>